<dbReference type="AlphaFoldDB" id="A0A923KT11"/>
<dbReference type="Gene3D" id="3.40.50.2000">
    <property type="entry name" value="Glycogen Phosphorylase B"/>
    <property type="match status" value="1"/>
</dbReference>
<accession>A0A923KT11</accession>
<dbReference type="SUPFAM" id="SSF53756">
    <property type="entry name" value="UDP-Glycosyltransferase/glycogen phosphorylase"/>
    <property type="match status" value="1"/>
</dbReference>
<organism evidence="1 2">
    <name type="scientific">Undibacterium nitidum</name>
    <dbReference type="NCBI Taxonomy" id="2762298"/>
    <lineage>
        <taxon>Bacteria</taxon>
        <taxon>Pseudomonadati</taxon>
        <taxon>Pseudomonadota</taxon>
        <taxon>Betaproteobacteria</taxon>
        <taxon>Burkholderiales</taxon>
        <taxon>Oxalobacteraceae</taxon>
        <taxon>Undibacterium</taxon>
    </lineage>
</organism>
<reference evidence="1" key="1">
    <citation type="submission" date="2020-08" db="EMBL/GenBank/DDBJ databases">
        <title>Novel species isolated from subtropical streams in China.</title>
        <authorList>
            <person name="Lu H."/>
        </authorList>
    </citation>
    <scope>NUCLEOTIDE SEQUENCE</scope>
    <source>
        <strain evidence="1">LX22W</strain>
    </source>
</reference>
<evidence type="ECO:0000313" key="2">
    <source>
        <dbReference type="Proteomes" id="UP000627446"/>
    </source>
</evidence>
<proteinExistence type="predicted"/>
<gene>
    <name evidence="1" type="ORF">H8K36_10430</name>
</gene>
<sequence>MLKVLYLGYVWPEPNSSAAGGRTLEILHSFRAQGWQVLYASAASLSPHRFPLESIGIAEQLIAINDDGFDELLREYCPEIVVFDRFFTEEQFAWRVEKNCPAALRVLDTCDLHSLREARQVLLKEQLQKQGNWQAPNLQQIAQTMRHSELAIREIAAIFRCDLSLMISDVEMELLQSVFSVPSSILLLNRLMLLPRTSDTRPSYDERHDFVTIGNFRHAPNWDAVLWLKQAVWPALRKRMPSAQLKVYGAYPPPKAMQLHQPRDGFYVLGWAENAQDVMANARVCLAPLRFGAGIKGKLADAMLAGTPSVTTSVGAEAMDVGGVWPGAVSDDIEVFAQASVDLYQNRERWSQAQEMGDKIVALLFDRERDQIDLINRIVHARENVEQVRSHNFMGTMLRHHSMKSTQYMSQWIALKNQLPVAE</sequence>
<dbReference type="RefSeq" id="WP_186916545.1">
    <property type="nucleotide sequence ID" value="NZ_JACOFZ010000003.1"/>
</dbReference>
<dbReference type="Proteomes" id="UP000627446">
    <property type="component" value="Unassembled WGS sequence"/>
</dbReference>
<dbReference type="Pfam" id="PF13692">
    <property type="entry name" value="Glyco_trans_1_4"/>
    <property type="match status" value="1"/>
</dbReference>
<keyword evidence="2" id="KW-1185">Reference proteome</keyword>
<dbReference type="EMBL" id="JACOFZ010000003">
    <property type="protein sequence ID" value="MBC3881791.1"/>
    <property type="molecule type" value="Genomic_DNA"/>
</dbReference>
<name>A0A923KT11_9BURK</name>
<protein>
    <submittedName>
        <fullName evidence="1">Glycosyltransferase family 4 protein</fullName>
    </submittedName>
</protein>
<comment type="caution">
    <text evidence="1">The sequence shown here is derived from an EMBL/GenBank/DDBJ whole genome shotgun (WGS) entry which is preliminary data.</text>
</comment>
<evidence type="ECO:0000313" key="1">
    <source>
        <dbReference type="EMBL" id="MBC3881791.1"/>
    </source>
</evidence>